<dbReference type="InterPro" id="IPR044669">
    <property type="entry name" value="YneE/VCCN1/2-like"/>
</dbReference>
<comment type="subcellular location">
    <subcellularLocation>
        <location evidence="1">Cell membrane</location>
        <topology evidence="1">Multi-pass membrane protein</topology>
    </subcellularLocation>
</comment>
<keyword evidence="5" id="KW-1133">Transmembrane helix</keyword>
<dbReference type="OrthoDB" id="1368at2759"/>
<evidence type="ECO:0000256" key="1">
    <source>
        <dbReference type="ARBA" id="ARBA00004651"/>
    </source>
</evidence>
<keyword evidence="3" id="KW-1003">Cell membrane</keyword>
<name>C1E1E4_MICCC</name>
<evidence type="ECO:0000313" key="9">
    <source>
        <dbReference type="Proteomes" id="UP000002009"/>
    </source>
</evidence>
<dbReference type="OMA" id="RFLMAWL"/>
<keyword evidence="9" id="KW-1185">Reference proteome</keyword>
<dbReference type="eggNOG" id="ENOG502RZTC">
    <property type="taxonomic scope" value="Eukaryota"/>
</dbReference>
<evidence type="ECO:0000256" key="7">
    <source>
        <dbReference type="ARBA" id="ARBA00023136"/>
    </source>
</evidence>
<dbReference type="PANTHER" id="PTHR33281:SF19">
    <property type="entry name" value="VOLTAGE-DEPENDENT ANION CHANNEL-FORMING PROTEIN YNEE"/>
    <property type="match status" value="1"/>
</dbReference>
<dbReference type="PANTHER" id="PTHR33281">
    <property type="entry name" value="UPF0187 PROTEIN YNEE"/>
    <property type="match status" value="1"/>
</dbReference>
<evidence type="ECO:0000256" key="3">
    <source>
        <dbReference type="ARBA" id="ARBA00022475"/>
    </source>
</evidence>
<keyword evidence="7" id="KW-0472">Membrane</keyword>
<protein>
    <submittedName>
        <fullName evidence="8">Uncharacterized protein</fullName>
    </submittedName>
</protein>
<keyword evidence="2" id="KW-0813">Transport</keyword>
<reference evidence="8 9" key="1">
    <citation type="journal article" date="2009" name="Science">
        <title>Green evolution and dynamic adaptations revealed by genomes of the marine picoeukaryotes Micromonas.</title>
        <authorList>
            <person name="Worden A.Z."/>
            <person name="Lee J.H."/>
            <person name="Mock T."/>
            <person name="Rouze P."/>
            <person name="Simmons M.P."/>
            <person name="Aerts A.L."/>
            <person name="Allen A.E."/>
            <person name="Cuvelier M.L."/>
            <person name="Derelle E."/>
            <person name="Everett M.V."/>
            <person name="Foulon E."/>
            <person name="Grimwood J."/>
            <person name="Gundlach H."/>
            <person name="Henrissat B."/>
            <person name="Napoli C."/>
            <person name="McDonald S.M."/>
            <person name="Parker M.S."/>
            <person name="Rombauts S."/>
            <person name="Salamov A."/>
            <person name="Von Dassow P."/>
            <person name="Badger J.H."/>
            <person name="Coutinho P.M."/>
            <person name="Demir E."/>
            <person name="Dubchak I."/>
            <person name="Gentemann C."/>
            <person name="Eikrem W."/>
            <person name="Gready J.E."/>
            <person name="John U."/>
            <person name="Lanier W."/>
            <person name="Lindquist E.A."/>
            <person name="Lucas S."/>
            <person name="Mayer K.F."/>
            <person name="Moreau H."/>
            <person name="Not F."/>
            <person name="Otillar R."/>
            <person name="Panaud O."/>
            <person name="Pangilinan J."/>
            <person name="Paulsen I."/>
            <person name="Piegu B."/>
            <person name="Poliakov A."/>
            <person name="Robbens S."/>
            <person name="Schmutz J."/>
            <person name="Toulza E."/>
            <person name="Wyss T."/>
            <person name="Zelensky A."/>
            <person name="Zhou K."/>
            <person name="Armbrust E.V."/>
            <person name="Bhattacharya D."/>
            <person name="Goodenough U.W."/>
            <person name="Van de Peer Y."/>
            <person name="Grigoriev I.V."/>
        </authorList>
    </citation>
    <scope>NUCLEOTIDE SEQUENCE [LARGE SCALE GENOMIC DNA]</scope>
    <source>
        <strain evidence="9">RCC299 / NOUM17</strain>
    </source>
</reference>
<accession>C1E1E4</accession>
<dbReference type="STRING" id="296587.C1E1E4"/>
<dbReference type="AlphaFoldDB" id="C1E1E4"/>
<keyword evidence="4" id="KW-0812">Transmembrane</keyword>
<evidence type="ECO:0000256" key="4">
    <source>
        <dbReference type="ARBA" id="ARBA00022692"/>
    </source>
</evidence>
<evidence type="ECO:0000256" key="5">
    <source>
        <dbReference type="ARBA" id="ARBA00022989"/>
    </source>
</evidence>
<evidence type="ECO:0000256" key="6">
    <source>
        <dbReference type="ARBA" id="ARBA00023065"/>
    </source>
</evidence>
<dbReference type="EMBL" id="CP001324">
    <property type="protein sequence ID" value="ACO61723.1"/>
    <property type="molecule type" value="Genomic_DNA"/>
</dbReference>
<dbReference type="KEGG" id="mis:MICPUN_99400"/>
<dbReference type="Proteomes" id="UP000002009">
    <property type="component" value="Chromosome 3"/>
</dbReference>
<keyword evidence="6" id="KW-0406">Ion transport</keyword>
<dbReference type="RefSeq" id="XP_002500465.1">
    <property type="nucleotide sequence ID" value="XM_002500419.1"/>
</dbReference>
<dbReference type="GO" id="GO:0005886">
    <property type="term" value="C:plasma membrane"/>
    <property type="evidence" value="ECO:0007669"/>
    <property type="project" value="UniProtKB-SubCell"/>
</dbReference>
<organism evidence="8 9">
    <name type="scientific">Micromonas commoda (strain RCC299 / NOUM17 / CCMP2709)</name>
    <name type="common">Picoplanktonic green alga</name>
    <dbReference type="NCBI Taxonomy" id="296587"/>
    <lineage>
        <taxon>Eukaryota</taxon>
        <taxon>Viridiplantae</taxon>
        <taxon>Chlorophyta</taxon>
        <taxon>Mamiellophyceae</taxon>
        <taxon>Mamiellales</taxon>
        <taxon>Mamiellaceae</taxon>
        <taxon>Micromonas</taxon>
    </lineage>
</organism>
<evidence type="ECO:0000256" key="2">
    <source>
        <dbReference type="ARBA" id="ARBA00022448"/>
    </source>
</evidence>
<dbReference type="InParanoid" id="C1E1E4"/>
<dbReference type="Pfam" id="PF25539">
    <property type="entry name" value="Bestrophin_2"/>
    <property type="match status" value="1"/>
</dbReference>
<dbReference type="GeneID" id="8242088"/>
<evidence type="ECO:0000313" key="8">
    <source>
        <dbReference type="EMBL" id="ACO61723.1"/>
    </source>
</evidence>
<dbReference type="FunCoup" id="C1E1E4">
    <property type="interactions" value="98"/>
</dbReference>
<gene>
    <name evidence="8" type="ORF">MICPUN_99400</name>
</gene>
<dbReference type="GO" id="GO:0005254">
    <property type="term" value="F:chloride channel activity"/>
    <property type="evidence" value="ECO:0007669"/>
    <property type="project" value="InterPro"/>
</dbReference>
<proteinExistence type="predicted"/>
<sequence length="454" mass="49816">MGKLGELMGDSWDNAVKNNPIPVITKKMRKPGETAAYVRAQGSSLFGIAEGLGLQYRMGAYTQVDDDLLDEDPGLNQLLVSTGSSISQLFTQDMWERHRGVSRYWRHLATITKSTVFNRIVEPVLLIAAWATFWCLWNGTLVPVVQAFGEATLEASSGVAIVERIAGITGGVKFTHAVAVLASLAAPVCVPSTAHALAGTALGLVLVFRTNSASARLNEARVLLGNMVRLVRDLTRLCQYIPEGDRRCEGVRRSVVRYAAAIGLAIEAHMRKGRTRVDPDDPTAFKVDPSRNLTRIFGETEAKRIVNLPGASHNLPMVMNAQASKELRRALKAGMPHMIHRECEEMVAELGKISGGAERIISTPIPLSYTRHTSRSLMIWLLTLPFALWETFHWATVPAVFALTYLTIGLDEIGIQIEEPFSVLPVKPLADVCERDVRALDQLLELGGFPEGDR</sequence>